<dbReference type="RefSeq" id="WP_134117652.1">
    <property type="nucleotide sequence ID" value="NZ_SOEG01000022.1"/>
</dbReference>
<comment type="caution">
    <text evidence="2">The sequence shown here is derived from an EMBL/GenBank/DDBJ whole genome shotgun (WGS) entry which is preliminary data.</text>
</comment>
<feature type="transmembrane region" description="Helical" evidence="1">
    <location>
        <begin position="33"/>
        <end position="53"/>
    </location>
</feature>
<keyword evidence="1" id="KW-0472">Membrane</keyword>
<feature type="transmembrane region" description="Helical" evidence="1">
    <location>
        <begin position="136"/>
        <end position="156"/>
    </location>
</feature>
<reference evidence="2 3" key="1">
    <citation type="submission" date="2019-03" db="EMBL/GenBank/DDBJ databases">
        <title>Subsurface microbial communities from deep shales in Ohio and West Virginia, USA.</title>
        <authorList>
            <person name="Wrighton K."/>
        </authorList>
    </citation>
    <scope>NUCLEOTIDE SEQUENCE [LARGE SCALE GENOMIC DNA]</scope>
    <source>
        <strain evidence="2 3">MSL 6dP</strain>
    </source>
</reference>
<dbReference type="AlphaFoldDB" id="A0A4R8GST4"/>
<sequence length="198" mass="22161">MELFSLLFLSIAISIDSLLYGMIYEISNIKLRLIVYVMSFLSGYSVLICLGLFGQILTYFFPVSLAKVIGIIILIIFGSIILKDIIAYNRGIIKTDSPNKSGYYQLGTKARYINFSKLIYYPSLVKEKKEFGFLDGLILGLVMNLDGAVISLVLGITGGNIFVISIIFIISCFIAFKIGRVLIKKDYINKINYISIDT</sequence>
<feature type="transmembrane region" description="Helical" evidence="1">
    <location>
        <begin position="59"/>
        <end position="82"/>
    </location>
</feature>
<keyword evidence="1" id="KW-1133">Transmembrane helix</keyword>
<feature type="transmembrane region" description="Helical" evidence="1">
    <location>
        <begin position="6"/>
        <end position="26"/>
    </location>
</feature>
<evidence type="ECO:0000256" key="1">
    <source>
        <dbReference type="SAM" id="Phobius"/>
    </source>
</evidence>
<organism evidence="2 3">
    <name type="scientific">Orenia marismortui</name>
    <dbReference type="NCBI Taxonomy" id="46469"/>
    <lineage>
        <taxon>Bacteria</taxon>
        <taxon>Bacillati</taxon>
        <taxon>Bacillota</taxon>
        <taxon>Clostridia</taxon>
        <taxon>Halanaerobiales</taxon>
        <taxon>Halobacteroidaceae</taxon>
        <taxon>Orenia</taxon>
    </lineage>
</organism>
<keyword evidence="1" id="KW-0812">Transmembrane</keyword>
<feature type="transmembrane region" description="Helical" evidence="1">
    <location>
        <begin position="162"/>
        <end position="183"/>
    </location>
</feature>
<dbReference type="EMBL" id="SOEG01000022">
    <property type="protein sequence ID" value="TDX49018.1"/>
    <property type="molecule type" value="Genomic_DNA"/>
</dbReference>
<proteinExistence type="predicted"/>
<gene>
    <name evidence="2" type="ORF">C7959_12232</name>
</gene>
<protein>
    <recommendedName>
        <fullName evidence="4">Sporulation protein YtaF</fullName>
    </recommendedName>
</protein>
<accession>A0A4R8GST4</accession>
<evidence type="ECO:0000313" key="3">
    <source>
        <dbReference type="Proteomes" id="UP000295832"/>
    </source>
</evidence>
<evidence type="ECO:0000313" key="2">
    <source>
        <dbReference type="EMBL" id="TDX49018.1"/>
    </source>
</evidence>
<dbReference type="Proteomes" id="UP000295832">
    <property type="component" value="Unassembled WGS sequence"/>
</dbReference>
<evidence type="ECO:0008006" key="4">
    <source>
        <dbReference type="Google" id="ProtNLM"/>
    </source>
</evidence>
<name>A0A4R8GST4_9FIRM</name>
<keyword evidence="3" id="KW-1185">Reference proteome</keyword>